<comment type="caution">
    <text evidence="1">The sequence shown here is derived from an EMBL/GenBank/DDBJ whole genome shotgun (WGS) entry which is preliminary data.</text>
</comment>
<proteinExistence type="predicted"/>
<organism evidence="1 2">
    <name type="scientific">Persea americana</name>
    <name type="common">Avocado</name>
    <dbReference type="NCBI Taxonomy" id="3435"/>
    <lineage>
        <taxon>Eukaryota</taxon>
        <taxon>Viridiplantae</taxon>
        <taxon>Streptophyta</taxon>
        <taxon>Embryophyta</taxon>
        <taxon>Tracheophyta</taxon>
        <taxon>Spermatophyta</taxon>
        <taxon>Magnoliopsida</taxon>
        <taxon>Magnoliidae</taxon>
        <taxon>Laurales</taxon>
        <taxon>Lauraceae</taxon>
        <taxon>Persea</taxon>
    </lineage>
</organism>
<reference evidence="1 2" key="1">
    <citation type="journal article" date="2022" name="Hortic Res">
        <title>A haplotype resolved chromosomal level avocado genome allows analysis of novel avocado genes.</title>
        <authorList>
            <person name="Nath O."/>
            <person name="Fletcher S.J."/>
            <person name="Hayward A."/>
            <person name="Shaw L.M."/>
            <person name="Masouleh A.K."/>
            <person name="Furtado A."/>
            <person name="Henry R.J."/>
            <person name="Mitter N."/>
        </authorList>
    </citation>
    <scope>NUCLEOTIDE SEQUENCE [LARGE SCALE GENOMIC DNA]</scope>
    <source>
        <strain evidence="2">cv. Hass</strain>
    </source>
</reference>
<dbReference type="Proteomes" id="UP001234297">
    <property type="component" value="Chromosome 12"/>
</dbReference>
<gene>
    <name evidence="1" type="ORF">MRB53_034549</name>
</gene>
<name>A0ACC2K239_PERAE</name>
<sequence>MLPLTTSPTHEIQSQIVQVGTTASQLPHSASQLPPPALPTSTDQMVTRSKSGIKVVVNGAAKEIGKAAIVAVTKARGMEVAGAVDSVLVGQDAGKVCAMDEALEIPIISDLTMSKAMSVVIDFTDSSTVYDNVKQVTSLVT</sequence>
<evidence type="ECO:0000313" key="2">
    <source>
        <dbReference type="Proteomes" id="UP001234297"/>
    </source>
</evidence>
<keyword evidence="2" id="KW-1185">Reference proteome</keyword>
<evidence type="ECO:0000313" key="1">
    <source>
        <dbReference type="EMBL" id="KAJ8615177.1"/>
    </source>
</evidence>
<dbReference type="EMBL" id="CM056820">
    <property type="protein sequence ID" value="KAJ8615177.1"/>
    <property type="molecule type" value="Genomic_DNA"/>
</dbReference>
<accession>A0ACC2K239</accession>
<protein>
    <submittedName>
        <fullName evidence="1">Uncharacterized protein</fullName>
    </submittedName>
</protein>